<sequence>MILLSLLFCKDYQKGLSVDSFGILEIFVMKRNGKLRVKSFSADCAEYRPNRYPSMDLDRRYEYCNAFHIEYYDEYGRTIGAPEKVQPFPGQILRDCLDHRLRQRGLVPSTVLFFVENSRTPLPDNCDANFLSGQRIVARVRKGMTRFGRSRTQQSLDIDISDTKPIRKNSDDSMSSWRNSLVNSKMVAFDCL</sequence>
<proteinExistence type="predicted"/>
<reference evidence="1" key="2">
    <citation type="submission" date="2012-12" db="EMBL/GenBank/DDBJ databases">
        <authorList>
            <consortium name="WormBase Consortium"/>
            <person name="Ghedin E."/>
            <person name="Paulini M."/>
        </authorList>
    </citation>
    <scope>NUCLEOTIDE SEQUENCE</scope>
    <source>
        <strain evidence="1">FR3</strain>
    </source>
</reference>
<evidence type="ECO:0000313" key="1">
    <source>
        <dbReference type="EMBL" id="CDP95480.1"/>
    </source>
</evidence>
<protein>
    <submittedName>
        <fullName evidence="1">Bm5682, isoform b</fullName>
    </submittedName>
</protein>
<organism evidence="1">
    <name type="scientific">Brugia malayi</name>
    <name type="common">Filarial nematode worm</name>
    <dbReference type="NCBI Taxonomy" id="6279"/>
    <lineage>
        <taxon>Eukaryota</taxon>
        <taxon>Metazoa</taxon>
        <taxon>Ecdysozoa</taxon>
        <taxon>Nematoda</taxon>
        <taxon>Chromadorea</taxon>
        <taxon>Rhabditida</taxon>
        <taxon>Spirurina</taxon>
        <taxon>Spiruromorpha</taxon>
        <taxon>Filarioidea</taxon>
        <taxon>Onchocercidae</taxon>
        <taxon>Brugia</taxon>
    </lineage>
</organism>
<accession>A0A1I9FZK6</accession>
<gene>
    <name evidence="1" type="primary">Bm5682</name>
    <name evidence="1" type="ORF">BM_Bm5682</name>
</gene>
<dbReference type="EMBL" id="LN856944">
    <property type="protein sequence ID" value="CDP95480.1"/>
    <property type="molecule type" value="Genomic_DNA"/>
</dbReference>
<reference evidence="1" key="1">
    <citation type="journal article" date="2007" name="Science">
        <title>Draft genome of the filarial nematode parasite Brugia malayi.</title>
        <authorList>
            <person name="Ghedin E."/>
            <person name="Wang S."/>
            <person name="Spiro D."/>
            <person name="Caler E."/>
            <person name="Zhao Q."/>
            <person name="Crabtree J."/>
            <person name="Allen J.E."/>
            <person name="Delcher A.L."/>
            <person name="Guiliano D.B."/>
            <person name="Miranda-Saavedra D."/>
            <person name="Angiuoli S.V."/>
            <person name="Creasy T."/>
            <person name="Amedeo P."/>
            <person name="Haas B."/>
            <person name="El-Sayed N.M."/>
            <person name="Wortman J.R."/>
            <person name="Feldblyum T."/>
            <person name="Tallon L."/>
            <person name="Schatz M."/>
            <person name="Shumway M."/>
            <person name="Koo H."/>
            <person name="Salzberg S.L."/>
            <person name="Schobel S."/>
            <person name="Pertea M."/>
            <person name="Pop M."/>
            <person name="White O."/>
            <person name="Barton G.J."/>
            <person name="Carlow C.K."/>
            <person name="Crawford M.J."/>
            <person name="Daub J."/>
            <person name="Dimmic M.W."/>
            <person name="Estes C.F."/>
            <person name="Foster J.M."/>
            <person name="Ganatra M."/>
            <person name="Gregory W.F."/>
            <person name="Johnson N.M."/>
            <person name="Jin J."/>
            <person name="Komuniecki R."/>
            <person name="Korf I."/>
            <person name="Kumar S."/>
            <person name="Laney S."/>
            <person name="Li B.W."/>
            <person name="Li W."/>
            <person name="Lindblom T.H."/>
            <person name="Lustigman S."/>
            <person name="Ma D."/>
            <person name="Maina C.V."/>
            <person name="Martin D.M."/>
            <person name="McCarter J.P."/>
            <person name="McReynolds L."/>
            <person name="Mitreva M."/>
            <person name="Nutman T.B."/>
            <person name="Parkinson J."/>
            <person name="Peregrin-Alvarez J.M."/>
            <person name="Poole C."/>
            <person name="Ren Q."/>
            <person name="Saunders L."/>
            <person name="Sluder A.E."/>
            <person name="Smith K."/>
            <person name="Stanke M."/>
            <person name="Unnasch T.R."/>
            <person name="Ware J."/>
            <person name="Wei A.D."/>
            <person name="Weil G."/>
            <person name="Williams D.J."/>
            <person name="Zhang Y."/>
            <person name="Williams S.A."/>
            <person name="Fraser-Liggett C."/>
            <person name="Slatko B."/>
            <person name="Blaxter M.L."/>
            <person name="Scott A.L."/>
        </authorList>
    </citation>
    <scope>NUCLEOTIDE SEQUENCE</scope>
    <source>
        <strain evidence="1">FR3</strain>
    </source>
</reference>
<dbReference type="AlphaFoldDB" id="A0A1I9FZK6"/>
<name>A0A1I9FZK6_BRUMA</name>